<dbReference type="EMBL" id="QLNT01000028">
    <property type="protein sequence ID" value="KAF3057712.1"/>
    <property type="molecule type" value="Genomic_DNA"/>
</dbReference>
<gene>
    <name evidence="1" type="ORF">CFAM422_012242</name>
</gene>
<name>A0A9P4X4U6_9HYPO</name>
<sequence>MMRSADLYILDIISYRSTDETDDFHAEEEAIVSEWIGWYIEWRLKSSEASKSAINSSLKLEMHNPAID</sequence>
<comment type="caution">
    <text evidence="1">The sequence shown here is derived from an EMBL/GenBank/DDBJ whole genome shotgun (WGS) entry which is preliminary data.</text>
</comment>
<proteinExistence type="predicted"/>
<evidence type="ECO:0000313" key="1">
    <source>
        <dbReference type="EMBL" id="KAF3057712.1"/>
    </source>
</evidence>
<evidence type="ECO:0000313" key="2">
    <source>
        <dbReference type="Proteomes" id="UP000801864"/>
    </source>
</evidence>
<accession>A0A9P4X4U6</accession>
<dbReference type="AlphaFoldDB" id="A0A9P4X4U6"/>
<protein>
    <submittedName>
        <fullName evidence="1">Uncharacterized protein</fullName>
    </submittedName>
</protein>
<keyword evidence="2" id="KW-1185">Reference proteome</keyword>
<organism evidence="1 2">
    <name type="scientific">Trichoderma lentiforme</name>
    <dbReference type="NCBI Taxonomy" id="1567552"/>
    <lineage>
        <taxon>Eukaryota</taxon>
        <taxon>Fungi</taxon>
        <taxon>Dikarya</taxon>
        <taxon>Ascomycota</taxon>
        <taxon>Pezizomycotina</taxon>
        <taxon>Sordariomycetes</taxon>
        <taxon>Hypocreomycetidae</taxon>
        <taxon>Hypocreales</taxon>
        <taxon>Hypocreaceae</taxon>
        <taxon>Trichoderma</taxon>
    </lineage>
</organism>
<dbReference type="Proteomes" id="UP000801864">
    <property type="component" value="Unassembled WGS sequence"/>
</dbReference>
<reference evidence="1 2" key="1">
    <citation type="submission" date="2018-06" db="EMBL/GenBank/DDBJ databases">
        <title>Genome analysis of cellulolytic fungus Trichoderma lentiforme CFAM-422.</title>
        <authorList>
            <person name="Steindorff A.S."/>
            <person name="Formighieri E.F."/>
            <person name="Midorikawa G.E.O."/>
            <person name="Tamietti M.S."/>
            <person name="Ramos E.Z."/>
            <person name="Silva A.S."/>
            <person name="Bon E.P.S."/>
            <person name="Mendes T.D."/>
            <person name="Damaso M.C.T."/>
            <person name="Favaro L.C.L."/>
        </authorList>
    </citation>
    <scope>NUCLEOTIDE SEQUENCE [LARGE SCALE GENOMIC DNA]</scope>
    <source>
        <strain evidence="1 2">CFAM-422</strain>
    </source>
</reference>